<evidence type="ECO:0000256" key="1">
    <source>
        <dbReference type="ARBA" id="ARBA00004613"/>
    </source>
</evidence>
<dbReference type="Gene3D" id="2.120.10.30">
    <property type="entry name" value="TolB, C-terminal domain"/>
    <property type="match status" value="1"/>
</dbReference>
<proteinExistence type="inferred from homology"/>
<feature type="signal peptide" evidence="5">
    <location>
        <begin position="1"/>
        <end position="20"/>
    </location>
</feature>
<evidence type="ECO:0000313" key="7">
    <source>
        <dbReference type="RefSeq" id="XP_030385862.1"/>
    </source>
</evidence>
<dbReference type="AlphaFoldDB" id="A0A6J2UFI0"/>
<dbReference type="RefSeq" id="XP_030385862.1">
    <property type="nucleotide sequence ID" value="XM_030530002.1"/>
</dbReference>
<gene>
    <name evidence="7" type="primary">LOC115632755</name>
</gene>
<name>A0A6J2UFI0_DROLE</name>
<evidence type="ECO:0000256" key="2">
    <source>
        <dbReference type="ARBA" id="ARBA00009127"/>
    </source>
</evidence>
<dbReference type="InterPro" id="IPR017996">
    <property type="entry name" value="MRJP/yellow-related"/>
</dbReference>
<dbReference type="Proteomes" id="UP000504634">
    <property type="component" value="Unplaced"/>
</dbReference>
<dbReference type="FunFam" id="2.120.10.30:FF:000053">
    <property type="entry name" value="protein yellow"/>
    <property type="match status" value="1"/>
</dbReference>
<reference evidence="7" key="1">
    <citation type="submission" date="2025-08" db="UniProtKB">
        <authorList>
            <consortium name="RefSeq"/>
        </authorList>
    </citation>
    <scope>IDENTIFICATION</scope>
    <source>
        <strain evidence="7">11010-0011.00</strain>
        <tissue evidence="7">Whole body</tissue>
    </source>
</reference>
<keyword evidence="3" id="KW-0964">Secreted</keyword>
<dbReference type="PANTHER" id="PTHR10009">
    <property type="entry name" value="PROTEIN YELLOW-RELATED"/>
    <property type="match status" value="1"/>
</dbReference>
<dbReference type="SUPFAM" id="SSF50969">
    <property type="entry name" value="YVTN repeat-like/Quinoprotein amine dehydrogenase"/>
    <property type="match status" value="1"/>
</dbReference>
<evidence type="ECO:0000256" key="5">
    <source>
        <dbReference type="SAM" id="SignalP"/>
    </source>
</evidence>
<sequence length="394" mass="43020">MNAHHIIVFMFAASLALAHASYSSGSDSSSSGNAISTSKCDKNPLAELTFQLSGSNLLWPCDSTKNIYVQSGRYVPRNVIVTRAQLQRDSAYVALPRYKQGVPFTLGKVNLKKGECLAKIAPYPCWAIQEEGNCQALQSVVDVAVDQNGLLWALDVGIVNTLEQPIRRCGPKVVAINTANGKVVKSIDLSDLVTSDSRLQFIVVDYSKDNKPFVYVADAGARSILVYDITGNKSYRIVLPKATAPTNDVLYVALTAKQDGTSTLFFSYLSSPRLYSIKGEYLRVGQGAGSIIDVGPKPYGKQTVLLGADGGTSLFFRYKGENDIYLWDSETCFKASNLQEVQRGGDCRLSTQVLPGHKRFMWALESNFHDFISDRTGCNGASIVLHPVVKECDD</sequence>
<accession>A0A6J2UFI0</accession>
<keyword evidence="6" id="KW-1185">Reference proteome</keyword>
<comment type="similarity">
    <text evidence="2">Belongs to the major royal jelly protein family.</text>
</comment>
<keyword evidence="4 5" id="KW-0732">Signal</keyword>
<protein>
    <submittedName>
        <fullName evidence="7">Major royal jelly protein 1</fullName>
    </submittedName>
</protein>
<organism evidence="6 7">
    <name type="scientific">Drosophila lebanonensis</name>
    <name type="common">Fruit fly</name>
    <name type="synonym">Scaptodrosophila lebanonensis</name>
    <dbReference type="NCBI Taxonomy" id="7225"/>
    <lineage>
        <taxon>Eukaryota</taxon>
        <taxon>Metazoa</taxon>
        <taxon>Ecdysozoa</taxon>
        <taxon>Arthropoda</taxon>
        <taxon>Hexapoda</taxon>
        <taxon>Insecta</taxon>
        <taxon>Pterygota</taxon>
        <taxon>Neoptera</taxon>
        <taxon>Endopterygota</taxon>
        <taxon>Diptera</taxon>
        <taxon>Brachycera</taxon>
        <taxon>Muscomorpha</taxon>
        <taxon>Ephydroidea</taxon>
        <taxon>Drosophilidae</taxon>
        <taxon>Scaptodrosophila</taxon>
    </lineage>
</organism>
<comment type="subcellular location">
    <subcellularLocation>
        <location evidence="1">Secreted</location>
    </subcellularLocation>
</comment>
<dbReference type="PANTHER" id="PTHR10009:SF6">
    <property type="entry name" value="FI16876P1"/>
    <property type="match status" value="1"/>
</dbReference>
<feature type="chain" id="PRO_5026927603" evidence="5">
    <location>
        <begin position="21"/>
        <end position="394"/>
    </location>
</feature>
<dbReference type="GeneID" id="115632755"/>
<dbReference type="OrthoDB" id="6583604at2759"/>
<evidence type="ECO:0000256" key="3">
    <source>
        <dbReference type="ARBA" id="ARBA00022525"/>
    </source>
</evidence>
<dbReference type="InterPro" id="IPR011044">
    <property type="entry name" value="Quino_amine_DH_bsu"/>
</dbReference>
<evidence type="ECO:0000313" key="6">
    <source>
        <dbReference type="Proteomes" id="UP000504634"/>
    </source>
</evidence>
<dbReference type="Pfam" id="PF03022">
    <property type="entry name" value="MRJP"/>
    <property type="match status" value="1"/>
</dbReference>
<dbReference type="GO" id="GO:0005576">
    <property type="term" value="C:extracellular region"/>
    <property type="evidence" value="ECO:0007669"/>
    <property type="project" value="UniProtKB-SubCell"/>
</dbReference>
<evidence type="ECO:0000256" key="4">
    <source>
        <dbReference type="ARBA" id="ARBA00022729"/>
    </source>
</evidence>
<dbReference type="InterPro" id="IPR011042">
    <property type="entry name" value="6-blade_b-propeller_TolB-like"/>
</dbReference>